<dbReference type="Proteomes" id="UP000030686">
    <property type="component" value="Unassembled WGS sequence"/>
</dbReference>
<evidence type="ECO:0000313" key="3">
    <source>
        <dbReference type="Proteomes" id="UP000030686"/>
    </source>
</evidence>
<reference evidence="2" key="1">
    <citation type="journal article" date="2014" name="Nat. Commun.">
        <title>Multiple recent horizontal transfers of a large genomic region in cheese making fungi.</title>
        <authorList>
            <person name="Cheeseman K."/>
            <person name="Ropars J."/>
            <person name="Renault P."/>
            <person name="Dupont J."/>
            <person name="Gouzy J."/>
            <person name="Branca A."/>
            <person name="Abraham A.L."/>
            <person name="Ceppi M."/>
            <person name="Conseiller E."/>
            <person name="Debuchy R."/>
            <person name="Malagnac F."/>
            <person name="Goarin A."/>
            <person name="Silar P."/>
            <person name="Lacoste S."/>
            <person name="Sallet E."/>
            <person name="Bensimon A."/>
            <person name="Giraud T."/>
            <person name="Brygoo Y."/>
        </authorList>
    </citation>
    <scope>NUCLEOTIDE SEQUENCE [LARGE SCALE GENOMIC DNA]</scope>
    <source>
        <strain evidence="2">FM164</strain>
    </source>
</reference>
<name>W6QGE8_PENRF</name>
<accession>W6QGE8</accession>
<evidence type="ECO:0000313" key="2">
    <source>
        <dbReference type="EMBL" id="CDM35051.1"/>
    </source>
</evidence>
<dbReference type="EMBL" id="HG792017">
    <property type="protein sequence ID" value="CDM35051.1"/>
    <property type="molecule type" value="Genomic_DNA"/>
</dbReference>
<gene>
    <name evidence="2" type="ORF">PROQFM164_S03g001778</name>
</gene>
<feature type="region of interest" description="Disordered" evidence="1">
    <location>
        <begin position="1"/>
        <end position="27"/>
    </location>
</feature>
<sequence>MHVPTAPTVPERHLHRKSDQSTRRRAWPKLTGSTTLFPILYPSSISGFADAY</sequence>
<evidence type="ECO:0000256" key="1">
    <source>
        <dbReference type="SAM" id="MobiDB-lite"/>
    </source>
</evidence>
<dbReference type="AlphaFoldDB" id="W6QGE8"/>
<organism evidence="2 3">
    <name type="scientific">Penicillium roqueforti (strain FM164)</name>
    <dbReference type="NCBI Taxonomy" id="1365484"/>
    <lineage>
        <taxon>Eukaryota</taxon>
        <taxon>Fungi</taxon>
        <taxon>Dikarya</taxon>
        <taxon>Ascomycota</taxon>
        <taxon>Pezizomycotina</taxon>
        <taxon>Eurotiomycetes</taxon>
        <taxon>Eurotiomycetidae</taxon>
        <taxon>Eurotiales</taxon>
        <taxon>Aspergillaceae</taxon>
        <taxon>Penicillium</taxon>
    </lineage>
</organism>
<proteinExistence type="predicted"/>
<protein>
    <submittedName>
        <fullName evidence="2">Genomic scaffold, ProqFM164S03</fullName>
    </submittedName>
</protein>
<keyword evidence="3" id="KW-1185">Reference proteome</keyword>